<keyword evidence="6" id="KW-1015">Disulfide bond</keyword>
<feature type="compositionally biased region" description="Pro residues" evidence="8">
    <location>
        <begin position="64"/>
        <end position="92"/>
    </location>
</feature>
<name>A0AAE1PNK6_9EUCA</name>
<dbReference type="InterPro" id="IPR001314">
    <property type="entry name" value="Peptidase_S1A"/>
</dbReference>
<comment type="subcellular location">
    <subcellularLocation>
        <location evidence="1">Secreted</location>
    </subcellularLocation>
</comment>
<feature type="domain" description="Peptidase S1" evidence="9">
    <location>
        <begin position="105"/>
        <end position="339"/>
    </location>
</feature>
<feature type="region of interest" description="Disordered" evidence="8">
    <location>
        <begin position="63"/>
        <end position="92"/>
    </location>
</feature>
<keyword evidence="3 7" id="KW-0645">Protease</keyword>
<dbReference type="PROSITE" id="PS50240">
    <property type="entry name" value="TRYPSIN_DOM"/>
    <property type="match status" value="1"/>
</dbReference>
<gene>
    <name evidence="10" type="ORF">Pmani_016606</name>
</gene>
<dbReference type="InterPro" id="IPR009003">
    <property type="entry name" value="Peptidase_S1_PA"/>
</dbReference>
<accession>A0AAE1PNK6</accession>
<reference evidence="10" key="1">
    <citation type="submission" date="2023-11" db="EMBL/GenBank/DDBJ databases">
        <title>Genome assemblies of two species of porcelain crab, Petrolisthes cinctipes and Petrolisthes manimaculis (Anomura: Porcellanidae).</title>
        <authorList>
            <person name="Angst P."/>
        </authorList>
    </citation>
    <scope>NUCLEOTIDE SEQUENCE</scope>
    <source>
        <strain evidence="10">PB745_02</strain>
        <tissue evidence="10">Gill</tissue>
    </source>
</reference>
<evidence type="ECO:0000256" key="6">
    <source>
        <dbReference type="ARBA" id="ARBA00023157"/>
    </source>
</evidence>
<evidence type="ECO:0000256" key="5">
    <source>
        <dbReference type="ARBA" id="ARBA00022825"/>
    </source>
</evidence>
<evidence type="ECO:0000256" key="8">
    <source>
        <dbReference type="SAM" id="MobiDB-lite"/>
    </source>
</evidence>
<keyword evidence="4 7" id="KW-0378">Hydrolase</keyword>
<evidence type="ECO:0000259" key="9">
    <source>
        <dbReference type="PROSITE" id="PS50240"/>
    </source>
</evidence>
<dbReference type="Gene3D" id="2.40.10.10">
    <property type="entry name" value="Trypsin-like serine proteases"/>
    <property type="match status" value="1"/>
</dbReference>
<evidence type="ECO:0000256" key="2">
    <source>
        <dbReference type="ARBA" id="ARBA00022525"/>
    </source>
</evidence>
<dbReference type="InterPro" id="IPR043504">
    <property type="entry name" value="Peptidase_S1_PA_chymotrypsin"/>
</dbReference>
<dbReference type="GO" id="GO:0005576">
    <property type="term" value="C:extracellular region"/>
    <property type="evidence" value="ECO:0007669"/>
    <property type="project" value="UniProtKB-SubCell"/>
</dbReference>
<dbReference type="InterPro" id="IPR033116">
    <property type="entry name" value="TRYPSIN_SER"/>
</dbReference>
<organism evidence="10 11">
    <name type="scientific">Petrolisthes manimaculis</name>
    <dbReference type="NCBI Taxonomy" id="1843537"/>
    <lineage>
        <taxon>Eukaryota</taxon>
        <taxon>Metazoa</taxon>
        <taxon>Ecdysozoa</taxon>
        <taxon>Arthropoda</taxon>
        <taxon>Crustacea</taxon>
        <taxon>Multicrustacea</taxon>
        <taxon>Malacostraca</taxon>
        <taxon>Eumalacostraca</taxon>
        <taxon>Eucarida</taxon>
        <taxon>Decapoda</taxon>
        <taxon>Pleocyemata</taxon>
        <taxon>Anomura</taxon>
        <taxon>Galatheoidea</taxon>
        <taxon>Porcellanidae</taxon>
        <taxon>Petrolisthes</taxon>
    </lineage>
</organism>
<comment type="caution">
    <text evidence="10">The sequence shown here is derived from an EMBL/GenBank/DDBJ whole genome shotgun (WGS) entry which is preliminary data.</text>
</comment>
<dbReference type="PANTHER" id="PTHR24252">
    <property type="entry name" value="ACROSIN-RELATED"/>
    <property type="match status" value="1"/>
</dbReference>
<keyword evidence="2" id="KW-0964">Secreted</keyword>
<dbReference type="SMART" id="SM00020">
    <property type="entry name" value="Tryp_SPc"/>
    <property type="match status" value="1"/>
</dbReference>
<dbReference type="GO" id="GO:0004252">
    <property type="term" value="F:serine-type endopeptidase activity"/>
    <property type="evidence" value="ECO:0007669"/>
    <property type="project" value="InterPro"/>
</dbReference>
<keyword evidence="5 7" id="KW-0720">Serine protease</keyword>
<dbReference type="Pfam" id="PF00089">
    <property type="entry name" value="Trypsin"/>
    <property type="match status" value="1"/>
</dbReference>
<evidence type="ECO:0000313" key="10">
    <source>
        <dbReference type="EMBL" id="KAK4311940.1"/>
    </source>
</evidence>
<dbReference type="PANTHER" id="PTHR24252:SF7">
    <property type="entry name" value="HYALIN"/>
    <property type="match status" value="1"/>
</dbReference>
<evidence type="ECO:0000256" key="3">
    <source>
        <dbReference type="ARBA" id="ARBA00022670"/>
    </source>
</evidence>
<dbReference type="PROSITE" id="PS00134">
    <property type="entry name" value="TRYPSIN_HIS"/>
    <property type="match status" value="1"/>
</dbReference>
<keyword evidence="11" id="KW-1185">Reference proteome</keyword>
<dbReference type="PROSITE" id="PS00135">
    <property type="entry name" value="TRYPSIN_SER"/>
    <property type="match status" value="1"/>
</dbReference>
<dbReference type="PRINTS" id="PR00722">
    <property type="entry name" value="CHYMOTRYPSIN"/>
</dbReference>
<dbReference type="AlphaFoldDB" id="A0AAE1PNK6"/>
<dbReference type="InterPro" id="IPR018114">
    <property type="entry name" value="TRYPSIN_HIS"/>
</dbReference>
<sequence>MAHLIVSEGGDLALRDATYFCGTGIIDHSISTNRFVAAFQSSDNRFSGKTGFRCTITALANSVPNPPTDVPQTSPPPPQTSPPPTPSVVPPQTPPLCGIKGPSRIVNGQETDVNEWPWQAAIRVIQSNVLFCGGVLIDNRWVVTAAHCAVEFSREQVEVTLGDHNRDTTKTTQYSLRSKVEQIIVHQNYDATTVNNDIALFKLSEPVEYSNGVQPICLPCSVTPETLQGQKGTVTGWGTTSAGGDTSKVLQEVELSLLSTTQCQTYLGNTVTNNMMCTYSQGKDACQGDSGGPLVWQGQEAQYQLVGVVSWGYGCAGINTPGVYTKVINYITWIEEKTGIIFCPSK</sequence>
<evidence type="ECO:0000256" key="7">
    <source>
        <dbReference type="RuleBase" id="RU363034"/>
    </source>
</evidence>
<evidence type="ECO:0000256" key="1">
    <source>
        <dbReference type="ARBA" id="ARBA00004613"/>
    </source>
</evidence>
<dbReference type="SUPFAM" id="SSF50494">
    <property type="entry name" value="Trypsin-like serine proteases"/>
    <property type="match status" value="1"/>
</dbReference>
<dbReference type="EMBL" id="JAWZYT010001462">
    <property type="protein sequence ID" value="KAK4311940.1"/>
    <property type="molecule type" value="Genomic_DNA"/>
</dbReference>
<evidence type="ECO:0000313" key="11">
    <source>
        <dbReference type="Proteomes" id="UP001292094"/>
    </source>
</evidence>
<evidence type="ECO:0000256" key="4">
    <source>
        <dbReference type="ARBA" id="ARBA00022801"/>
    </source>
</evidence>
<dbReference type="CDD" id="cd00190">
    <property type="entry name" value="Tryp_SPc"/>
    <property type="match status" value="1"/>
</dbReference>
<dbReference type="FunFam" id="2.40.10.10:FF:000015">
    <property type="entry name" value="Atrial natriuretic peptide-converting enzyme"/>
    <property type="match status" value="1"/>
</dbReference>
<dbReference type="InterPro" id="IPR001254">
    <property type="entry name" value="Trypsin_dom"/>
</dbReference>
<dbReference type="Proteomes" id="UP001292094">
    <property type="component" value="Unassembled WGS sequence"/>
</dbReference>
<dbReference type="GO" id="GO:0006508">
    <property type="term" value="P:proteolysis"/>
    <property type="evidence" value="ECO:0007669"/>
    <property type="project" value="UniProtKB-KW"/>
</dbReference>
<proteinExistence type="predicted"/>
<protein>
    <recommendedName>
        <fullName evidence="9">Peptidase S1 domain-containing protein</fullName>
    </recommendedName>
</protein>